<dbReference type="RefSeq" id="WP_086854987.1">
    <property type="nucleotide sequence ID" value="NZ_BMSO01000032.1"/>
</dbReference>
<dbReference type="EMBL" id="CP023694">
    <property type="protein sequence ID" value="QEV28494.1"/>
    <property type="molecule type" value="Genomic_DNA"/>
</dbReference>
<organism evidence="4 6">
    <name type="scientific">Streptomyces coeruleorubidus</name>
    <dbReference type="NCBI Taxonomy" id="116188"/>
    <lineage>
        <taxon>Bacteria</taxon>
        <taxon>Bacillati</taxon>
        <taxon>Actinomycetota</taxon>
        <taxon>Actinomycetes</taxon>
        <taxon>Kitasatosporales</taxon>
        <taxon>Streptomycetaceae</taxon>
        <taxon>Streptomyces</taxon>
    </lineage>
</organism>
<dbReference type="AlphaFoldDB" id="A0A5J6IB25"/>
<dbReference type="GO" id="GO:0005524">
    <property type="term" value="F:ATP binding"/>
    <property type="evidence" value="ECO:0007669"/>
    <property type="project" value="UniProtKB-KW"/>
</dbReference>
<evidence type="ECO:0000313" key="4">
    <source>
        <dbReference type="EMBL" id="QEV28494.1"/>
    </source>
</evidence>
<reference evidence="5 7" key="2">
    <citation type="journal article" date="2021" name="J. Microbiol. Biotechnol.">
        <title>An Efficient Markerless Deletion System Suitable for the Industrial Strains of Streptomyces.</title>
        <authorList>
            <person name="Dong J."/>
            <person name="Wei J."/>
            <person name="Li H."/>
            <person name="Zhao S."/>
            <person name="Guan W."/>
        </authorList>
    </citation>
    <scope>NUCLEOTIDE SEQUENCE [LARGE SCALE GENOMIC DNA]</scope>
    <source>
        <strain evidence="5 7">CICC 11043</strain>
    </source>
</reference>
<dbReference type="PANTHER" id="PTHR43790">
    <property type="entry name" value="CARBOHYDRATE TRANSPORT ATP-BINDING PROTEIN MG119-RELATED"/>
    <property type="match status" value="1"/>
</dbReference>
<sequence length="263" mass="28208">MVHVSATPVLALRGVSKRFGAVQALTDVELEVHAGEVVALVGDNGAGKSTLVKTIAGVHPIDEGVIEWDGRSVQINKPHDAQNLGIATVYQDLALCDNIDVVGNLYLGREIRKRGVLDEVEMERRSRELLDTLSIRIPSVRIPIASLSGGQRQTVAIARSMLGEPKLVILDEPTAALGVEQTAQVLDLVERLRERGHAVILISHNMADVKAVADKVAVLRLGRNNGIFEVKSTSQEEIISAITGATDNAVTRRAARTNGEGSK</sequence>
<dbReference type="Proteomes" id="UP001305002">
    <property type="component" value="Chromosome"/>
</dbReference>
<dbReference type="Gene3D" id="3.40.50.300">
    <property type="entry name" value="P-loop containing nucleotide triphosphate hydrolases"/>
    <property type="match status" value="1"/>
</dbReference>
<dbReference type="GeneID" id="91420903"/>
<evidence type="ECO:0000313" key="7">
    <source>
        <dbReference type="Proteomes" id="UP001305002"/>
    </source>
</evidence>
<reference evidence="5" key="3">
    <citation type="submission" date="2023-10" db="EMBL/GenBank/DDBJ databases">
        <authorList>
            <person name="guan w."/>
        </authorList>
    </citation>
    <scope>NUCLEOTIDE SEQUENCE</scope>
    <source>
        <strain evidence="5">CICC 11043</strain>
    </source>
</reference>
<dbReference type="Proteomes" id="UP000326598">
    <property type="component" value="Chromosome"/>
</dbReference>
<dbReference type="Pfam" id="PF00005">
    <property type="entry name" value="ABC_tran"/>
    <property type="match status" value="1"/>
</dbReference>
<evidence type="ECO:0000313" key="6">
    <source>
        <dbReference type="Proteomes" id="UP000326598"/>
    </source>
</evidence>
<evidence type="ECO:0000256" key="1">
    <source>
        <dbReference type="ARBA" id="ARBA00022741"/>
    </source>
</evidence>
<dbReference type="SMART" id="SM00382">
    <property type="entry name" value="AAA"/>
    <property type="match status" value="1"/>
</dbReference>
<reference evidence="4 6" key="1">
    <citation type="submission" date="2017-09" db="EMBL/GenBank/DDBJ databases">
        <authorList>
            <person name="Lee N."/>
            <person name="Cho B.-K."/>
        </authorList>
    </citation>
    <scope>NUCLEOTIDE SEQUENCE [LARGE SCALE GENOMIC DNA]</scope>
    <source>
        <strain evidence="4 6">ATCC 13740</strain>
    </source>
</reference>
<keyword evidence="2 4" id="KW-0067">ATP-binding</keyword>
<evidence type="ECO:0000256" key="2">
    <source>
        <dbReference type="ARBA" id="ARBA00022840"/>
    </source>
</evidence>
<evidence type="ECO:0000313" key="5">
    <source>
        <dbReference type="EMBL" id="WOT33523.1"/>
    </source>
</evidence>
<protein>
    <submittedName>
        <fullName evidence="5">ATP-binding cassette domain-containing protein</fullName>
    </submittedName>
    <submittedName>
        <fullName evidence="4">Sugar ABC transporter ATP-binding protein</fullName>
    </submittedName>
</protein>
<dbReference type="InterPro" id="IPR050107">
    <property type="entry name" value="ABC_carbohydrate_import_ATPase"/>
</dbReference>
<dbReference type="KEGG" id="scoe:CP976_33175"/>
<accession>A0A5J6IB25</accession>
<dbReference type="SUPFAM" id="SSF52540">
    <property type="entry name" value="P-loop containing nucleoside triphosphate hydrolases"/>
    <property type="match status" value="1"/>
</dbReference>
<dbReference type="GO" id="GO:0016887">
    <property type="term" value="F:ATP hydrolysis activity"/>
    <property type="evidence" value="ECO:0007669"/>
    <property type="project" value="InterPro"/>
</dbReference>
<dbReference type="InterPro" id="IPR003439">
    <property type="entry name" value="ABC_transporter-like_ATP-bd"/>
</dbReference>
<dbReference type="PANTHER" id="PTHR43790:SF8">
    <property type="entry name" value="SUGAR ABC TRANSPORTER ATP-BINDING PROTEIN"/>
    <property type="match status" value="1"/>
</dbReference>
<dbReference type="InterPro" id="IPR003593">
    <property type="entry name" value="AAA+_ATPase"/>
</dbReference>
<dbReference type="EMBL" id="CP137524">
    <property type="protein sequence ID" value="WOT33523.1"/>
    <property type="molecule type" value="Genomic_DNA"/>
</dbReference>
<keyword evidence="1" id="KW-0547">Nucleotide-binding</keyword>
<feature type="domain" description="ABC transporter" evidence="3">
    <location>
        <begin position="10"/>
        <end position="246"/>
    </location>
</feature>
<name>A0A5J6IB25_STRC4</name>
<reference evidence="5" key="4">
    <citation type="journal article" date="2024" name="Microb. Biotechnol.">
        <title>The involvement of multiple ABC transporters in daunorubicin efflux in Streptomyces coeruleorubidus.</title>
        <authorList>
            <person name="Dong J."/>
            <person name="Ning J."/>
            <person name="Tian Y."/>
            <person name="Li H."/>
            <person name="Chen H."/>
            <person name="Guan W."/>
        </authorList>
    </citation>
    <scope>NUCLEOTIDE SEQUENCE</scope>
    <source>
        <strain evidence="5">CICC 11043</strain>
    </source>
</reference>
<dbReference type="InterPro" id="IPR027417">
    <property type="entry name" value="P-loop_NTPase"/>
</dbReference>
<gene>
    <name evidence="4" type="ORF">CP976_33175</name>
    <name evidence="5" type="ORF">R5U08_04870</name>
</gene>
<proteinExistence type="predicted"/>
<dbReference type="PROSITE" id="PS50893">
    <property type="entry name" value="ABC_TRANSPORTER_2"/>
    <property type="match status" value="1"/>
</dbReference>
<evidence type="ECO:0000259" key="3">
    <source>
        <dbReference type="PROSITE" id="PS50893"/>
    </source>
</evidence>
<dbReference type="CDD" id="cd03216">
    <property type="entry name" value="ABC_Carb_Monos_I"/>
    <property type="match status" value="1"/>
</dbReference>
<keyword evidence="7" id="KW-1185">Reference proteome</keyword>